<proteinExistence type="predicted"/>
<gene>
    <name evidence="1" type="ORF">TI39_contig4299g00001</name>
</gene>
<organism evidence="1 2">
    <name type="scientific">Zymoseptoria brevis</name>
    <dbReference type="NCBI Taxonomy" id="1047168"/>
    <lineage>
        <taxon>Eukaryota</taxon>
        <taxon>Fungi</taxon>
        <taxon>Dikarya</taxon>
        <taxon>Ascomycota</taxon>
        <taxon>Pezizomycotina</taxon>
        <taxon>Dothideomycetes</taxon>
        <taxon>Dothideomycetidae</taxon>
        <taxon>Mycosphaerellales</taxon>
        <taxon>Mycosphaerellaceae</taxon>
        <taxon>Zymoseptoria</taxon>
    </lineage>
</organism>
<keyword evidence="2" id="KW-1185">Reference proteome</keyword>
<dbReference type="EMBL" id="LAFY01004258">
    <property type="protein sequence ID" value="KJX93526.1"/>
    <property type="molecule type" value="Genomic_DNA"/>
</dbReference>
<dbReference type="AlphaFoldDB" id="A0A0F4G844"/>
<reference evidence="1 2" key="1">
    <citation type="submission" date="2015-03" db="EMBL/GenBank/DDBJ databases">
        <title>RNA-seq based gene annotation and comparative genomics of four Zymoseptoria species reveal species-specific pathogenicity related genes and transposable element activity.</title>
        <authorList>
            <person name="Grandaubert J."/>
            <person name="Bhattacharyya A."/>
            <person name="Stukenbrock E.H."/>
        </authorList>
    </citation>
    <scope>NUCLEOTIDE SEQUENCE [LARGE SCALE GENOMIC DNA]</scope>
    <source>
        <strain evidence="1 2">Zb18110</strain>
    </source>
</reference>
<accession>A0A0F4G844</accession>
<name>A0A0F4G844_9PEZI</name>
<evidence type="ECO:0000313" key="1">
    <source>
        <dbReference type="EMBL" id="KJX93526.1"/>
    </source>
</evidence>
<protein>
    <submittedName>
        <fullName evidence="1">Uncharacterized protein</fullName>
    </submittedName>
</protein>
<evidence type="ECO:0000313" key="2">
    <source>
        <dbReference type="Proteomes" id="UP000033647"/>
    </source>
</evidence>
<comment type="caution">
    <text evidence="1">The sequence shown here is derived from an EMBL/GenBank/DDBJ whole genome shotgun (WGS) entry which is preliminary data.</text>
</comment>
<sequence length="171" mass="19235">MTFVVSSMPSQLVIDEASAFFGNGIDFVDYTEDDIRALFLEALPEGVKGEVSVKCDFMLCLAAFVPWSDSIMDDSVRDDIYDHPKNMVWYHASLRKEQQKLSLSYIGSSFRSFEAALVDLGYAKEEDRKCLKEAEEMQPGCTEIFGDTSWDLDTVFAWEVNYTDLPGSGTS</sequence>
<dbReference type="Proteomes" id="UP000033647">
    <property type="component" value="Unassembled WGS sequence"/>
</dbReference>